<protein>
    <submittedName>
        <fullName evidence="2">Uncharacterized protein</fullName>
    </submittedName>
</protein>
<keyword evidence="1" id="KW-0175">Coiled coil</keyword>
<evidence type="ECO:0000256" key="1">
    <source>
        <dbReference type="SAM" id="Coils"/>
    </source>
</evidence>
<organism evidence="2 3">
    <name type="scientific">Venturia effusa</name>
    <dbReference type="NCBI Taxonomy" id="50376"/>
    <lineage>
        <taxon>Eukaryota</taxon>
        <taxon>Fungi</taxon>
        <taxon>Dikarya</taxon>
        <taxon>Ascomycota</taxon>
        <taxon>Pezizomycotina</taxon>
        <taxon>Dothideomycetes</taxon>
        <taxon>Pleosporomycetidae</taxon>
        <taxon>Venturiales</taxon>
        <taxon>Venturiaceae</taxon>
        <taxon>Venturia</taxon>
    </lineage>
</organism>
<keyword evidence="3" id="KW-1185">Reference proteome</keyword>
<dbReference type="EMBL" id="CP042192">
    <property type="protein sequence ID" value="QDS72862.1"/>
    <property type="molecule type" value="Genomic_DNA"/>
</dbReference>
<feature type="coiled-coil region" evidence="1">
    <location>
        <begin position="110"/>
        <end position="165"/>
    </location>
</feature>
<dbReference type="Proteomes" id="UP000316270">
    <property type="component" value="Chromosome 8"/>
</dbReference>
<dbReference type="AlphaFoldDB" id="A0A517LB59"/>
<name>A0A517LB59_9PEZI</name>
<evidence type="ECO:0000313" key="2">
    <source>
        <dbReference type="EMBL" id="QDS72862.1"/>
    </source>
</evidence>
<proteinExistence type="predicted"/>
<evidence type="ECO:0000313" key="3">
    <source>
        <dbReference type="Proteomes" id="UP000316270"/>
    </source>
</evidence>
<accession>A0A517LB59</accession>
<sequence>MSFYNMIQGSKVALVKVFTVSLPQRFPYVRDLEQQICDSEFPQVQQLQENANNLTIQKNEFRQAASKRLEETMHTIEAHELGQKLQAENIRLNVQLETEREHNEMVMKLKQKVDSRNETLYAEIKQLNGEIGRLTERDRRVARENERLINEVDRLTEENAALRMALSKEVQHNPGSEKTSYDEYRVLVKTKRYTLRGLAEIFDQGVKDGKEVVEYSISRQSTRFH</sequence>
<reference evidence="2 3" key="1">
    <citation type="submission" date="2019-07" db="EMBL/GenBank/DDBJ databases">
        <title>Finished genome of Venturia effusa.</title>
        <authorList>
            <person name="Young C.A."/>
            <person name="Cox M.P."/>
            <person name="Ganley A.R.D."/>
            <person name="David W.J."/>
        </authorList>
    </citation>
    <scope>NUCLEOTIDE SEQUENCE [LARGE SCALE GENOMIC DNA]</scope>
    <source>
        <strain evidence="3">albino</strain>
    </source>
</reference>
<gene>
    <name evidence="2" type="ORF">FKW77_007336</name>
</gene>